<dbReference type="PANTHER" id="PTHR47684">
    <property type="entry name" value="PROTEIN TONSOKU"/>
    <property type="match status" value="1"/>
</dbReference>
<dbReference type="SUPFAM" id="SSF52047">
    <property type="entry name" value="RNI-like"/>
    <property type="match status" value="1"/>
</dbReference>
<organism evidence="2 3">
    <name type="scientific">Panicum virgatum</name>
    <name type="common">Blackwell switchgrass</name>
    <dbReference type="NCBI Taxonomy" id="38727"/>
    <lineage>
        <taxon>Eukaryota</taxon>
        <taxon>Viridiplantae</taxon>
        <taxon>Streptophyta</taxon>
        <taxon>Embryophyta</taxon>
        <taxon>Tracheophyta</taxon>
        <taxon>Spermatophyta</taxon>
        <taxon>Magnoliopsida</taxon>
        <taxon>Liliopsida</taxon>
        <taxon>Poales</taxon>
        <taxon>Poaceae</taxon>
        <taxon>PACMAD clade</taxon>
        <taxon>Panicoideae</taxon>
        <taxon>Panicodae</taxon>
        <taxon>Paniceae</taxon>
        <taxon>Panicinae</taxon>
        <taxon>Panicum</taxon>
        <taxon>Panicum sect. Hiantes</taxon>
    </lineage>
</organism>
<dbReference type="GO" id="GO:0040029">
    <property type="term" value="P:epigenetic regulation of gene expression"/>
    <property type="evidence" value="ECO:0007669"/>
    <property type="project" value="InterPro"/>
</dbReference>
<dbReference type="InterPro" id="IPR032675">
    <property type="entry name" value="LRR_dom_sf"/>
</dbReference>
<evidence type="ECO:0000313" key="3">
    <source>
        <dbReference type="Proteomes" id="UP000823388"/>
    </source>
</evidence>
<dbReference type="AlphaFoldDB" id="A0A8T0NTE2"/>
<proteinExistence type="predicted"/>
<dbReference type="Gene3D" id="3.80.10.10">
    <property type="entry name" value="Ribonuclease Inhibitor"/>
    <property type="match status" value="1"/>
</dbReference>
<dbReference type="EMBL" id="CM029053">
    <property type="protein sequence ID" value="KAG2549974.1"/>
    <property type="molecule type" value="Genomic_DNA"/>
</dbReference>
<dbReference type="PANTHER" id="PTHR47684:SF1">
    <property type="entry name" value="PROTEIN TONSOKU"/>
    <property type="match status" value="1"/>
</dbReference>
<protein>
    <submittedName>
        <fullName evidence="2">Uncharacterized protein</fullName>
    </submittedName>
</protein>
<dbReference type="GO" id="GO:0009933">
    <property type="term" value="P:meristem structural organization"/>
    <property type="evidence" value="ECO:0007669"/>
    <property type="project" value="InterPro"/>
</dbReference>
<gene>
    <name evidence="2" type="ORF">PVAP13_9KG245413</name>
</gene>
<evidence type="ECO:0000313" key="2">
    <source>
        <dbReference type="EMBL" id="KAG2549974.1"/>
    </source>
</evidence>
<feature type="compositionally biased region" description="Low complexity" evidence="1">
    <location>
        <begin position="1"/>
        <end position="61"/>
    </location>
</feature>
<feature type="region of interest" description="Disordered" evidence="1">
    <location>
        <begin position="1"/>
        <end position="75"/>
    </location>
</feature>
<accession>A0A8T0NTE2</accession>
<sequence length="256" mass="27013">MPVLGRAGQPPSPRRSSPPGSGEGAARSTGGAGRAASWSSGSSPPGSGEGVPRGAAAPPSGSGEGRGWAGSGGRGCRAGVAPPPCLPDRKDGHAAMLTKEELLVPISLARSLRELRRMYYSAPVLEARPEVCAIALFFLLNHQSSIELKHSAPVLEVRPECRRTPLTFCGGEHQLPQNLRRSQRILRARGTELGCDAVQAMLVNLPCSIRSLTLDRCNLGLAGIVCIIQALSGNDQLEELRLAENTNSALERIIQY</sequence>
<dbReference type="GO" id="GO:0072423">
    <property type="term" value="P:response to DNA damage checkpoint signaling"/>
    <property type="evidence" value="ECO:0007669"/>
    <property type="project" value="InterPro"/>
</dbReference>
<comment type="caution">
    <text evidence="2">The sequence shown here is derived from an EMBL/GenBank/DDBJ whole genome shotgun (WGS) entry which is preliminary data.</text>
</comment>
<evidence type="ECO:0000256" key="1">
    <source>
        <dbReference type="SAM" id="MobiDB-lite"/>
    </source>
</evidence>
<dbReference type="GO" id="GO:0005634">
    <property type="term" value="C:nucleus"/>
    <property type="evidence" value="ECO:0007669"/>
    <property type="project" value="InterPro"/>
</dbReference>
<name>A0A8T0NTE2_PANVG</name>
<feature type="compositionally biased region" description="Gly residues" evidence="1">
    <location>
        <begin position="62"/>
        <end position="75"/>
    </location>
</feature>
<dbReference type="Proteomes" id="UP000823388">
    <property type="component" value="Chromosome 9K"/>
</dbReference>
<reference evidence="2" key="1">
    <citation type="submission" date="2020-05" db="EMBL/GenBank/DDBJ databases">
        <title>WGS assembly of Panicum virgatum.</title>
        <authorList>
            <person name="Lovell J.T."/>
            <person name="Jenkins J."/>
            <person name="Shu S."/>
            <person name="Juenger T.E."/>
            <person name="Schmutz J."/>
        </authorList>
    </citation>
    <scope>NUCLEOTIDE SEQUENCE</scope>
    <source>
        <strain evidence="2">AP13</strain>
    </source>
</reference>
<keyword evidence="3" id="KW-1185">Reference proteome</keyword>
<dbReference type="InterPro" id="IPR044227">
    <property type="entry name" value="TONSOKU"/>
</dbReference>